<name>A0A9X4B3H6_9CLOT</name>
<dbReference type="EMBL" id="JAMRYU010000018">
    <property type="protein sequence ID" value="MDC4241686.1"/>
    <property type="molecule type" value="Genomic_DNA"/>
</dbReference>
<dbReference type="AlphaFoldDB" id="A0A9X4B3H6"/>
<organism evidence="1 2">
    <name type="scientific">Clostridium tertium</name>
    <dbReference type="NCBI Taxonomy" id="1559"/>
    <lineage>
        <taxon>Bacteria</taxon>
        <taxon>Bacillati</taxon>
        <taxon>Bacillota</taxon>
        <taxon>Clostridia</taxon>
        <taxon>Eubacteriales</taxon>
        <taxon>Clostridiaceae</taxon>
        <taxon>Clostridium</taxon>
    </lineage>
</organism>
<proteinExistence type="predicted"/>
<dbReference type="GeneID" id="93044828"/>
<comment type="caution">
    <text evidence="1">The sequence shown here is derived from an EMBL/GenBank/DDBJ whole genome shotgun (WGS) entry which is preliminary data.</text>
</comment>
<reference evidence="1" key="1">
    <citation type="submission" date="2022-05" db="EMBL/GenBank/DDBJ databases">
        <title>Draft genome sequence of Clostridium tertium strain CP3 isolated from Peru.</title>
        <authorList>
            <person name="Hurtado R."/>
            <person name="Lima L."/>
            <person name="Sousa T."/>
            <person name="Jaiswal A.K."/>
            <person name="Tiwari S."/>
            <person name="Maturrano L."/>
            <person name="Brenig B."/>
            <person name="Azevedo V."/>
        </authorList>
    </citation>
    <scope>NUCLEOTIDE SEQUENCE</scope>
    <source>
        <strain evidence="1">CP3</strain>
    </source>
</reference>
<sequence length="61" mass="6914">MKVSIFLKGKKDPVVYEGEKIDIVDLNLNGTNYKQVRCFNKKGSSKSELIVNNLINKIIES</sequence>
<keyword evidence="2" id="KW-1185">Reference proteome</keyword>
<gene>
    <name evidence="1" type="ORF">NE398_16240</name>
</gene>
<accession>A0A9X4B3H6</accession>
<evidence type="ECO:0000313" key="2">
    <source>
        <dbReference type="Proteomes" id="UP001141183"/>
    </source>
</evidence>
<protein>
    <submittedName>
        <fullName evidence="1">Uncharacterized protein</fullName>
    </submittedName>
</protein>
<dbReference type="RefSeq" id="WP_008678818.1">
    <property type="nucleotide sequence ID" value="NZ_BAAACM010000021.1"/>
</dbReference>
<dbReference type="Proteomes" id="UP001141183">
    <property type="component" value="Unassembled WGS sequence"/>
</dbReference>
<evidence type="ECO:0000313" key="1">
    <source>
        <dbReference type="EMBL" id="MDC4241686.1"/>
    </source>
</evidence>